<comment type="subcellular location">
    <subcellularLocation>
        <location evidence="1">Cell outer membrane</location>
    </subcellularLocation>
</comment>
<dbReference type="GO" id="GO:0009279">
    <property type="term" value="C:cell outer membrane"/>
    <property type="evidence" value="ECO:0007669"/>
    <property type="project" value="UniProtKB-SubCell"/>
</dbReference>
<dbReference type="SUPFAM" id="SSF56954">
    <property type="entry name" value="Outer membrane efflux proteins (OEP)"/>
    <property type="match status" value="1"/>
</dbReference>
<dbReference type="AlphaFoldDB" id="X0UUG5"/>
<evidence type="ECO:0008006" key="8">
    <source>
        <dbReference type="Google" id="ProtNLM"/>
    </source>
</evidence>
<evidence type="ECO:0000256" key="3">
    <source>
        <dbReference type="ARBA" id="ARBA00022452"/>
    </source>
</evidence>
<dbReference type="GO" id="GO:0015288">
    <property type="term" value="F:porin activity"/>
    <property type="evidence" value="ECO:0007669"/>
    <property type="project" value="TreeGrafter"/>
</dbReference>
<dbReference type="InterPro" id="IPR003423">
    <property type="entry name" value="OMP_efflux"/>
</dbReference>
<keyword evidence="5" id="KW-0472">Membrane</keyword>
<dbReference type="EMBL" id="BARS01027211">
    <property type="protein sequence ID" value="GAG09375.1"/>
    <property type="molecule type" value="Genomic_DNA"/>
</dbReference>
<reference evidence="7" key="1">
    <citation type="journal article" date="2014" name="Front. Microbiol.">
        <title>High frequency of phylogenetically diverse reductive dehalogenase-homologous genes in deep subseafloor sedimentary metagenomes.</title>
        <authorList>
            <person name="Kawai M."/>
            <person name="Futagami T."/>
            <person name="Toyoda A."/>
            <person name="Takaki Y."/>
            <person name="Nishi S."/>
            <person name="Hori S."/>
            <person name="Arai W."/>
            <person name="Tsubouchi T."/>
            <person name="Morono Y."/>
            <person name="Uchiyama I."/>
            <person name="Ito T."/>
            <person name="Fujiyama A."/>
            <person name="Inagaki F."/>
            <person name="Takami H."/>
        </authorList>
    </citation>
    <scope>NUCLEOTIDE SEQUENCE</scope>
    <source>
        <strain evidence="7">Expedition CK06-06</strain>
    </source>
</reference>
<gene>
    <name evidence="7" type="ORF">S01H1_42767</name>
</gene>
<organism evidence="7">
    <name type="scientific">marine sediment metagenome</name>
    <dbReference type="NCBI Taxonomy" id="412755"/>
    <lineage>
        <taxon>unclassified sequences</taxon>
        <taxon>metagenomes</taxon>
        <taxon>ecological metagenomes</taxon>
    </lineage>
</organism>
<evidence type="ECO:0000256" key="1">
    <source>
        <dbReference type="ARBA" id="ARBA00004442"/>
    </source>
</evidence>
<dbReference type="Gene3D" id="1.20.1600.10">
    <property type="entry name" value="Outer membrane efflux proteins (OEP)"/>
    <property type="match status" value="1"/>
</dbReference>
<keyword evidence="3" id="KW-1134">Transmembrane beta strand</keyword>
<keyword evidence="2" id="KW-0813">Transport</keyword>
<dbReference type="GO" id="GO:1990281">
    <property type="term" value="C:efflux pump complex"/>
    <property type="evidence" value="ECO:0007669"/>
    <property type="project" value="TreeGrafter"/>
</dbReference>
<feature type="non-terminal residue" evidence="7">
    <location>
        <position position="266"/>
    </location>
</feature>
<comment type="caution">
    <text evidence="7">The sequence shown here is derived from an EMBL/GenBank/DDBJ whole genome shotgun (WGS) entry which is preliminary data.</text>
</comment>
<evidence type="ECO:0000256" key="6">
    <source>
        <dbReference type="ARBA" id="ARBA00023237"/>
    </source>
</evidence>
<dbReference type="Pfam" id="PF02321">
    <property type="entry name" value="OEP"/>
    <property type="match status" value="1"/>
</dbReference>
<dbReference type="PANTHER" id="PTHR30026">
    <property type="entry name" value="OUTER MEMBRANE PROTEIN TOLC"/>
    <property type="match status" value="1"/>
</dbReference>
<dbReference type="InterPro" id="IPR051906">
    <property type="entry name" value="TolC-like"/>
</dbReference>
<evidence type="ECO:0000256" key="4">
    <source>
        <dbReference type="ARBA" id="ARBA00022692"/>
    </source>
</evidence>
<evidence type="ECO:0000313" key="7">
    <source>
        <dbReference type="EMBL" id="GAG09375.1"/>
    </source>
</evidence>
<keyword evidence="6" id="KW-0998">Cell outer membrane</keyword>
<accession>X0UUG5</accession>
<keyword evidence="4" id="KW-0812">Transmembrane</keyword>
<evidence type="ECO:0000256" key="5">
    <source>
        <dbReference type="ARBA" id="ARBA00023136"/>
    </source>
</evidence>
<feature type="non-terminal residue" evidence="7">
    <location>
        <position position="1"/>
    </location>
</feature>
<dbReference type="PANTHER" id="PTHR30026:SF20">
    <property type="entry name" value="OUTER MEMBRANE PROTEIN TOLC"/>
    <property type="match status" value="1"/>
</dbReference>
<protein>
    <recommendedName>
        <fullName evidence="8">TolC family protein</fullName>
    </recommendedName>
</protein>
<evidence type="ECO:0000256" key="2">
    <source>
        <dbReference type="ARBA" id="ARBA00022448"/>
    </source>
</evidence>
<dbReference type="GO" id="GO:0015562">
    <property type="term" value="F:efflux transmembrane transporter activity"/>
    <property type="evidence" value="ECO:0007669"/>
    <property type="project" value="InterPro"/>
</dbReference>
<name>X0UUG5_9ZZZZ</name>
<sequence>AQVKEAEGAKKLNMKLQGGILQMSETLDEEDMEAGDYSDLFTLAPLVPIISISATKIIYSGGKIESLIDQAEANKQISLNDLEKEKQKIIYKVTEAYYQVLQTEGIKRVSTQAVKQMQAHLESSEALLKEGMIAPIDLNRIKSQLSNLEHNLIKAENGHKLTMYNLNSIIWIDLNTELVLENSLSYEPCEINLEQALIQAKENRPEIMNIAQQRRIMEEMVDVAKSNKKPQVMFSAESGIVGWQAVIVAEYSFLDGGVNKAKIDQA</sequence>
<proteinExistence type="predicted"/>